<organism evidence="1">
    <name type="scientific">invertebrate metagenome</name>
    <dbReference type="NCBI Taxonomy" id="1711999"/>
    <lineage>
        <taxon>unclassified sequences</taxon>
        <taxon>metagenomes</taxon>
        <taxon>organismal metagenomes</taxon>
    </lineage>
</organism>
<dbReference type="EMBL" id="NSIT01000230">
    <property type="protein sequence ID" value="PJE78213.1"/>
    <property type="molecule type" value="Genomic_DNA"/>
</dbReference>
<dbReference type="AlphaFoldDB" id="A0A2H9T4R6"/>
<proteinExistence type="predicted"/>
<gene>
    <name evidence="1" type="ORF">CI610_02858</name>
</gene>
<reference evidence="1" key="1">
    <citation type="journal article" date="2017" name="Appl. Environ. Microbiol.">
        <title>Molecular characterization of an Endozoicomonas-like organism causing infection in king scallop Pecten maximus L.</title>
        <authorList>
            <person name="Cano I."/>
            <person name="van Aerle R."/>
            <person name="Ross S."/>
            <person name="Verner-Jeffreys D.W."/>
            <person name="Paley R.K."/>
            <person name="Rimmer G."/>
            <person name="Ryder D."/>
            <person name="Hooper P."/>
            <person name="Stone D."/>
            <person name="Feist S.W."/>
        </authorList>
    </citation>
    <scope>NUCLEOTIDE SEQUENCE</scope>
</reference>
<comment type="caution">
    <text evidence="1">The sequence shown here is derived from an EMBL/GenBank/DDBJ whole genome shotgun (WGS) entry which is preliminary data.</text>
</comment>
<protein>
    <submittedName>
        <fullName evidence="1">Uncharacterized protein</fullName>
    </submittedName>
</protein>
<accession>A0A2H9T4R6</accession>
<sequence>MKNKQFNSFSPTSSHCLHSNLGYSSIVGYFRRLFHASYKNRIAAMILKIRLNAGFPVIPIVLIARCWMSSATEFGQAALSL</sequence>
<evidence type="ECO:0000313" key="1">
    <source>
        <dbReference type="EMBL" id="PJE78213.1"/>
    </source>
</evidence>
<name>A0A2H9T4R6_9ZZZZ</name>